<keyword evidence="9" id="KW-1185">Reference proteome</keyword>
<evidence type="ECO:0000256" key="4">
    <source>
        <dbReference type="ARBA" id="ARBA00022525"/>
    </source>
</evidence>
<dbReference type="SMART" id="SM00710">
    <property type="entry name" value="PbH1"/>
    <property type="match status" value="4"/>
</dbReference>
<evidence type="ECO:0000256" key="6">
    <source>
        <dbReference type="ARBA" id="ARBA00023295"/>
    </source>
</evidence>
<keyword evidence="6 7" id="KW-0326">Glycosidase</keyword>
<gene>
    <name evidence="8" type="ORF">BGL_2c21110</name>
</gene>
<dbReference type="InterPro" id="IPR000743">
    <property type="entry name" value="Glyco_hydro_28"/>
</dbReference>
<dbReference type="PANTHER" id="PTHR31375">
    <property type="match status" value="1"/>
</dbReference>
<dbReference type="KEGG" id="bgp:BGL_2c21110"/>
<evidence type="ECO:0000256" key="3">
    <source>
        <dbReference type="ARBA" id="ARBA00022512"/>
    </source>
</evidence>
<evidence type="ECO:0000256" key="1">
    <source>
        <dbReference type="ARBA" id="ARBA00004191"/>
    </source>
</evidence>
<dbReference type="AlphaFoldDB" id="A0A0B6SA69"/>
<dbReference type="InterPro" id="IPR012334">
    <property type="entry name" value="Pectin_lyas_fold"/>
</dbReference>
<keyword evidence="4" id="KW-0964">Secreted</keyword>
<sequence length="510" mass="51858">MNAARFDAAAPGVRSVELNKYLTPNPRPRHLARRPNPLSLFYSTTRNDMIPRTRIRTAVTATFGTLAGLLALTAAPAAHAASCATPQWSSSPTANTSALQSAITQCSGSSSSPGLIDLTVNNGVSTAVITSVNLASNIVLKLEKGFTLKGSPGQPSGGAMLTGSGLGNVTITGTGAIDGDGQSYWTSAVGQNNTARPKLIALTGSNLQIGSNFTDAGKPQAIVAFPSTSNDPGNALIIRNSPKEQLVIESGSKNVTIDGVWIYANPNRNANGDDLAPNTDAIDIIGTQTATIRNCLLDTGDDDIAIKSNAGGAATSNVTISHCVVGGGHGISIGGQEAAGHTLASPGVSQVTVDTVQFSGTDFGYRIKTDQTAKDSGATTGVNYRNTCMRNVQQPFLFTYAYASGTGGDLPIIANVGIDNVIATATKTQGAIVGLSNSLMGVPKSGDTGIRITNSQITGGNAFTVSNGELQVGGHSSVTTSIGSNGQVVPITDTGATLACPASITIPAQL</sequence>
<dbReference type="GO" id="GO:0004650">
    <property type="term" value="F:polygalacturonase activity"/>
    <property type="evidence" value="ECO:0007669"/>
    <property type="project" value="InterPro"/>
</dbReference>
<reference evidence="9" key="1">
    <citation type="submission" date="2011-03" db="EMBL/GenBank/DDBJ databases">
        <authorList>
            <person name="Voget S."/>
            <person name="Streit W.R."/>
            <person name="Jaeger K.E."/>
            <person name="Daniel R."/>
        </authorList>
    </citation>
    <scope>NUCLEOTIDE SEQUENCE [LARGE SCALE GENOMIC DNA]</scope>
    <source>
        <strain evidence="9">PG1</strain>
    </source>
</reference>
<evidence type="ECO:0000256" key="5">
    <source>
        <dbReference type="ARBA" id="ARBA00022801"/>
    </source>
</evidence>
<accession>A0A0B6SA69</accession>
<dbReference type="Proteomes" id="UP000031838">
    <property type="component" value="Chromosome 2"/>
</dbReference>
<dbReference type="InterPro" id="IPR006626">
    <property type="entry name" value="PbH1"/>
</dbReference>
<comment type="similarity">
    <text evidence="2 7">Belongs to the glycosyl hydrolase 28 family.</text>
</comment>
<dbReference type="GO" id="GO:0005975">
    <property type="term" value="P:carbohydrate metabolic process"/>
    <property type="evidence" value="ECO:0007669"/>
    <property type="project" value="InterPro"/>
</dbReference>
<evidence type="ECO:0000313" key="8">
    <source>
        <dbReference type="EMBL" id="AJK50175.1"/>
    </source>
</evidence>
<keyword evidence="3" id="KW-0134">Cell wall</keyword>
<evidence type="ECO:0000313" key="9">
    <source>
        <dbReference type="Proteomes" id="UP000031838"/>
    </source>
</evidence>
<evidence type="ECO:0000256" key="7">
    <source>
        <dbReference type="RuleBase" id="RU361169"/>
    </source>
</evidence>
<dbReference type="HOGENOM" id="CLU_596751_0_0_4"/>
<dbReference type="SUPFAM" id="SSF51126">
    <property type="entry name" value="Pectin lyase-like"/>
    <property type="match status" value="1"/>
</dbReference>
<comment type="subcellular location">
    <subcellularLocation>
        <location evidence="1">Secreted</location>
        <location evidence="1">Cell wall</location>
    </subcellularLocation>
</comment>
<dbReference type="Gene3D" id="2.160.20.10">
    <property type="entry name" value="Single-stranded right-handed beta-helix, Pectin lyase-like"/>
    <property type="match status" value="1"/>
</dbReference>
<dbReference type="InterPro" id="IPR011050">
    <property type="entry name" value="Pectin_lyase_fold/virulence"/>
</dbReference>
<name>A0A0B6SA69_BURPL</name>
<keyword evidence="5 7" id="KW-0378">Hydrolase</keyword>
<reference evidence="8 9" key="2">
    <citation type="journal article" date="2016" name="Appl. Microbiol. Biotechnol.">
        <title>Mutations improving production and secretion of extracellular lipase by Burkholderia glumae PG1.</title>
        <authorList>
            <person name="Knapp A."/>
            <person name="Voget S."/>
            <person name="Gao R."/>
            <person name="Zaburannyi N."/>
            <person name="Krysciak D."/>
            <person name="Breuer M."/>
            <person name="Hauer B."/>
            <person name="Streit W.R."/>
            <person name="Muller R."/>
            <person name="Daniel R."/>
            <person name="Jaeger K.E."/>
        </authorList>
    </citation>
    <scope>NUCLEOTIDE SEQUENCE [LARGE SCALE GENOMIC DNA]</scope>
    <source>
        <strain evidence="8 9">PG1</strain>
    </source>
</reference>
<proteinExistence type="inferred from homology"/>
<protein>
    <submittedName>
        <fullName evidence="8">Glycoside hydrolase family 28</fullName>
    </submittedName>
</protein>
<evidence type="ECO:0000256" key="2">
    <source>
        <dbReference type="ARBA" id="ARBA00008834"/>
    </source>
</evidence>
<organism evidence="8 9">
    <name type="scientific">Burkholderia plantarii</name>
    <dbReference type="NCBI Taxonomy" id="41899"/>
    <lineage>
        <taxon>Bacteria</taxon>
        <taxon>Pseudomonadati</taxon>
        <taxon>Pseudomonadota</taxon>
        <taxon>Betaproteobacteria</taxon>
        <taxon>Burkholderiales</taxon>
        <taxon>Burkholderiaceae</taxon>
        <taxon>Burkholderia</taxon>
    </lineage>
</organism>
<dbReference type="Pfam" id="PF00295">
    <property type="entry name" value="Glyco_hydro_28"/>
    <property type="match status" value="1"/>
</dbReference>
<dbReference type="EMBL" id="CP002581">
    <property type="protein sequence ID" value="AJK50175.1"/>
    <property type="molecule type" value="Genomic_DNA"/>
</dbReference>